<accession>A0A699U4E5</accession>
<evidence type="ECO:0000313" key="1">
    <source>
        <dbReference type="EMBL" id="GFD16216.1"/>
    </source>
</evidence>
<sequence length="115" mass="12439">MRVEQVAVLGLHPLNGSAGIRITHRVAAQQLADSSMLVLSARIVGVASCDEVPHRQPRGVSQQPGAQVAKVAARHCHYGRRGRRPLLHRKEVVQLLRQPARHVDRVGRSEGAAAG</sequence>
<comment type="caution">
    <text evidence="1">The sequence shown here is derived from an EMBL/GenBank/DDBJ whole genome shotgun (WGS) entry which is preliminary data.</text>
</comment>
<organism evidence="1">
    <name type="scientific">Tanacetum cinerariifolium</name>
    <name type="common">Dalmatian daisy</name>
    <name type="synonym">Chrysanthemum cinerariifolium</name>
    <dbReference type="NCBI Taxonomy" id="118510"/>
    <lineage>
        <taxon>Eukaryota</taxon>
        <taxon>Viridiplantae</taxon>
        <taxon>Streptophyta</taxon>
        <taxon>Embryophyta</taxon>
        <taxon>Tracheophyta</taxon>
        <taxon>Spermatophyta</taxon>
        <taxon>Magnoliopsida</taxon>
        <taxon>eudicotyledons</taxon>
        <taxon>Gunneridae</taxon>
        <taxon>Pentapetalae</taxon>
        <taxon>asterids</taxon>
        <taxon>campanulids</taxon>
        <taxon>Asterales</taxon>
        <taxon>Asteraceae</taxon>
        <taxon>Asteroideae</taxon>
        <taxon>Anthemideae</taxon>
        <taxon>Anthemidinae</taxon>
        <taxon>Tanacetum</taxon>
    </lineage>
</organism>
<gene>
    <name evidence="1" type="ORF">Tci_888185</name>
</gene>
<proteinExistence type="predicted"/>
<dbReference type="EMBL" id="BKCJ011291774">
    <property type="protein sequence ID" value="GFD16216.1"/>
    <property type="molecule type" value="Genomic_DNA"/>
</dbReference>
<name>A0A699U4E5_TANCI</name>
<reference evidence="1" key="1">
    <citation type="journal article" date="2019" name="Sci. Rep.">
        <title>Draft genome of Tanacetum cinerariifolium, the natural source of mosquito coil.</title>
        <authorList>
            <person name="Yamashiro T."/>
            <person name="Shiraishi A."/>
            <person name="Satake H."/>
            <person name="Nakayama K."/>
        </authorList>
    </citation>
    <scope>NUCLEOTIDE SEQUENCE</scope>
</reference>
<protein>
    <submittedName>
        <fullName evidence="1">Uncharacterized protein</fullName>
    </submittedName>
</protein>
<dbReference type="AlphaFoldDB" id="A0A699U4E5"/>